<dbReference type="RefSeq" id="XP_033446887.1">
    <property type="nucleotide sequence ID" value="XM_033596579.1"/>
</dbReference>
<dbReference type="EMBL" id="ML978976">
    <property type="protein sequence ID" value="KAF1926635.1"/>
    <property type="molecule type" value="Genomic_DNA"/>
</dbReference>
<keyword evidence="3" id="KW-1185">Reference proteome</keyword>
<sequence>MAPHKHDALCAHLHAKLQRFGEANPGRMADSEEQSKEQSQQSKEQSQQSKEQSQQSKEQSQ</sequence>
<organism evidence="2 3">
    <name type="scientific">Didymella exigua CBS 183.55</name>
    <dbReference type="NCBI Taxonomy" id="1150837"/>
    <lineage>
        <taxon>Eukaryota</taxon>
        <taxon>Fungi</taxon>
        <taxon>Dikarya</taxon>
        <taxon>Ascomycota</taxon>
        <taxon>Pezizomycotina</taxon>
        <taxon>Dothideomycetes</taxon>
        <taxon>Pleosporomycetidae</taxon>
        <taxon>Pleosporales</taxon>
        <taxon>Pleosporineae</taxon>
        <taxon>Didymellaceae</taxon>
        <taxon>Didymella</taxon>
    </lineage>
</organism>
<dbReference type="GeneID" id="54354246"/>
<accession>A0A6A5REF4</accession>
<evidence type="ECO:0000313" key="3">
    <source>
        <dbReference type="Proteomes" id="UP000800082"/>
    </source>
</evidence>
<protein>
    <submittedName>
        <fullName evidence="2">Uncharacterized protein</fullName>
    </submittedName>
</protein>
<dbReference type="AlphaFoldDB" id="A0A6A5REF4"/>
<reference evidence="2" key="1">
    <citation type="journal article" date="2020" name="Stud. Mycol.">
        <title>101 Dothideomycetes genomes: a test case for predicting lifestyles and emergence of pathogens.</title>
        <authorList>
            <person name="Haridas S."/>
            <person name="Albert R."/>
            <person name="Binder M."/>
            <person name="Bloem J."/>
            <person name="Labutti K."/>
            <person name="Salamov A."/>
            <person name="Andreopoulos B."/>
            <person name="Baker S."/>
            <person name="Barry K."/>
            <person name="Bills G."/>
            <person name="Bluhm B."/>
            <person name="Cannon C."/>
            <person name="Castanera R."/>
            <person name="Culley D."/>
            <person name="Daum C."/>
            <person name="Ezra D."/>
            <person name="Gonzalez J."/>
            <person name="Henrissat B."/>
            <person name="Kuo A."/>
            <person name="Liang C."/>
            <person name="Lipzen A."/>
            <person name="Lutzoni F."/>
            <person name="Magnuson J."/>
            <person name="Mondo S."/>
            <person name="Nolan M."/>
            <person name="Ohm R."/>
            <person name="Pangilinan J."/>
            <person name="Park H.-J."/>
            <person name="Ramirez L."/>
            <person name="Alfaro M."/>
            <person name="Sun H."/>
            <person name="Tritt A."/>
            <person name="Yoshinaga Y."/>
            <person name="Zwiers L.-H."/>
            <person name="Turgeon B."/>
            <person name="Goodwin S."/>
            <person name="Spatafora J."/>
            <person name="Crous P."/>
            <person name="Grigoriev I."/>
        </authorList>
    </citation>
    <scope>NUCLEOTIDE SEQUENCE</scope>
    <source>
        <strain evidence="2">CBS 183.55</strain>
    </source>
</reference>
<feature type="non-terminal residue" evidence="2">
    <location>
        <position position="61"/>
    </location>
</feature>
<name>A0A6A5REF4_9PLEO</name>
<proteinExistence type="predicted"/>
<evidence type="ECO:0000256" key="1">
    <source>
        <dbReference type="SAM" id="MobiDB-lite"/>
    </source>
</evidence>
<dbReference type="Proteomes" id="UP000800082">
    <property type="component" value="Unassembled WGS sequence"/>
</dbReference>
<feature type="compositionally biased region" description="Low complexity" evidence="1">
    <location>
        <begin position="37"/>
        <end position="61"/>
    </location>
</feature>
<gene>
    <name evidence="2" type="ORF">M421DRAFT_6902</name>
</gene>
<evidence type="ECO:0000313" key="2">
    <source>
        <dbReference type="EMBL" id="KAF1926635.1"/>
    </source>
</evidence>
<feature type="region of interest" description="Disordered" evidence="1">
    <location>
        <begin position="19"/>
        <end position="61"/>
    </location>
</feature>